<name>A0A5C6JXV1_9ACTN</name>
<protein>
    <submittedName>
        <fullName evidence="5">AfsR/SARP family transcriptional regulator</fullName>
    </submittedName>
</protein>
<evidence type="ECO:0000256" key="1">
    <source>
        <dbReference type="ARBA" id="ARBA00023012"/>
    </source>
</evidence>
<gene>
    <name evidence="5" type="ORF">FRZ03_10615</name>
</gene>
<dbReference type="SUPFAM" id="SSF48452">
    <property type="entry name" value="TPR-like"/>
    <property type="match status" value="1"/>
</dbReference>
<accession>A0A5C6JXV1</accession>
<dbReference type="PANTHER" id="PTHR35807:SF1">
    <property type="entry name" value="TRANSCRIPTIONAL REGULATOR REDD"/>
    <property type="match status" value="1"/>
</dbReference>
<dbReference type="AlphaFoldDB" id="A0A5C6JXV1"/>
<dbReference type="InterPro" id="IPR051677">
    <property type="entry name" value="AfsR-DnrI-RedD_regulator"/>
</dbReference>
<evidence type="ECO:0000313" key="6">
    <source>
        <dbReference type="Proteomes" id="UP000320481"/>
    </source>
</evidence>
<comment type="caution">
    <text evidence="5">The sequence shown here is derived from an EMBL/GenBank/DDBJ whole genome shotgun (WGS) entry which is preliminary data.</text>
</comment>
<evidence type="ECO:0000256" key="3">
    <source>
        <dbReference type="ARBA" id="ARBA00023163"/>
    </source>
</evidence>
<dbReference type="SMART" id="SM01043">
    <property type="entry name" value="BTAD"/>
    <property type="match status" value="1"/>
</dbReference>
<dbReference type="Gene3D" id="1.25.40.10">
    <property type="entry name" value="Tetratricopeptide repeat domain"/>
    <property type="match status" value="1"/>
</dbReference>
<keyword evidence="2" id="KW-0805">Transcription regulation</keyword>
<feature type="non-terminal residue" evidence="5">
    <location>
        <position position="145"/>
    </location>
</feature>
<dbReference type="InterPro" id="IPR011990">
    <property type="entry name" value="TPR-like_helical_dom_sf"/>
</dbReference>
<dbReference type="InterPro" id="IPR005158">
    <property type="entry name" value="BTAD"/>
</dbReference>
<sequence length="145" mass="15629">GYRLEATEDDVDLYVFERLTRTGTEALTGGDPETAHRTLTAALALWHGPALADLPDRTAAARPEALRLEATRARAAAALALGRARDVVPELRELTAAHPYDEPLHALLIRALRDAGRPADALAAYESARRTLADTLGTDPGEELR</sequence>
<evidence type="ECO:0000256" key="2">
    <source>
        <dbReference type="ARBA" id="ARBA00023015"/>
    </source>
</evidence>
<keyword evidence="3" id="KW-0804">Transcription</keyword>
<keyword evidence="6" id="KW-1185">Reference proteome</keyword>
<dbReference type="CDD" id="cd15831">
    <property type="entry name" value="BTAD"/>
    <property type="match status" value="1"/>
</dbReference>
<dbReference type="GO" id="GO:0006355">
    <property type="term" value="P:regulation of DNA-templated transcription"/>
    <property type="evidence" value="ECO:0007669"/>
    <property type="project" value="TreeGrafter"/>
</dbReference>
<reference evidence="5" key="1">
    <citation type="journal article" date="2019" name="Microbiol. Resour. Announc.">
        <title>Draft Genomic Sequences of Streptomyces misionensis and Streptomyces albidoflavus, bacteria applied for phytopathogen biocontrol.</title>
        <authorList>
            <person name="Pylro V."/>
            <person name="Dias A."/>
            <person name="Andreote F."/>
            <person name="Varani A."/>
            <person name="Andreote C."/>
            <person name="Bernardo E."/>
            <person name="Martins T."/>
        </authorList>
    </citation>
    <scope>NUCLEOTIDE SEQUENCE [LARGE SCALE GENOMIC DNA]</scope>
    <source>
        <strain evidence="5">66</strain>
    </source>
</reference>
<dbReference type="PANTHER" id="PTHR35807">
    <property type="entry name" value="TRANSCRIPTIONAL REGULATOR REDD-RELATED"/>
    <property type="match status" value="1"/>
</dbReference>
<evidence type="ECO:0000313" key="5">
    <source>
        <dbReference type="EMBL" id="TWV53439.1"/>
    </source>
</evidence>
<dbReference type="Pfam" id="PF03704">
    <property type="entry name" value="BTAD"/>
    <property type="match status" value="1"/>
</dbReference>
<dbReference type="GO" id="GO:0003677">
    <property type="term" value="F:DNA binding"/>
    <property type="evidence" value="ECO:0007669"/>
    <property type="project" value="TreeGrafter"/>
</dbReference>
<evidence type="ECO:0000259" key="4">
    <source>
        <dbReference type="SMART" id="SM01043"/>
    </source>
</evidence>
<dbReference type="GO" id="GO:0000160">
    <property type="term" value="P:phosphorelay signal transduction system"/>
    <property type="evidence" value="ECO:0007669"/>
    <property type="project" value="UniProtKB-KW"/>
</dbReference>
<feature type="non-terminal residue" evidence="5">
    <location>
        <position position="1"/>
    </location>
</feature>
<organism evidence="5 6">
    <name type="scientific">Streptomyces misionensis</name>
    <dbReference type="NCBI Taxonomy" id="67331"/>
    <lineage>
        <taxon>Bacteria</taxon>
        <taxon>Bacillati</taxon>
        <taxon>Actinomycetota</taxon>
        <taxon>Actinomycetes</taxon>
        <taxon>Kitasatosporales</taxon>
        <taxon>Streptomycetaceae</taxon>
        <taxon>Streptomyces</taxon>
    </lineage>
</organism>
<keyword evidence="1" id="KW-0902">Two-component regulatory system</keyword>
<dbReference type="Proteomes" id="UP000320481">
    <property type="component" value="Unassembled WGS sequence"/>
</dbReference>
<dbReference type="RefSeq" id="WP_146464910.1">
    <property type="nucleotide sequence ID" value="NZ_VOGW01000058.1"/>
</dbReference>
<dbReference type="EMBL" id="VOGW01000058">
    <property type="protein sequence ID" value="TWV53439.1"/>
    <property type="molecule type" value="Genomic_DNA"/>
</dbReference>
<proteinExistence type="predicted"/>
<feature type="domain" description="Bacterial transcriptional activator" evidence="4">
    <location>
        <begin position="11"/>
        <end position="145"/>
    </location>
</feature>